<dbReference type="STRING" id="78245.Xaut_3639"/>
<gene>
    <name evidence="1" type="ordered locus">Xaut_3639</name>
</gene>
<proteinExistence type="predicted"/>
<accession>A7ILH4</accession>
<evidence type="ECO:0000313" key="2">
    <source>
        <dbReference type="Proteomes" id="UP000002417"/>
    </source>
</evidence>
<keyword evidence="2" id="KW-1185">Reference proteome</keyword>
<evidence type="ECO:0008006" key="3">
    <source>
        <dbReference type="Google" id="ProtNLM"/>
    </source>
</evidence>
<protein>
    <recommendedName>
        <fullName evidence="3">DUF3383 domain-containing protein</fullName>
    </recommendedName>
</protein>
<dbReference type="InterPro" id="IPR021808">
    <property type="entry name" value="DUF3383"/>
</dbReference>
<dbReference type="EMBL" id="CP000781">
    <property type="protein sequence ID" value="ABS68867.1"/>
    <property type="molecule type" value="Genomic_DNA"/>
</dbReference>
<dbReference type="KEGG" id="xau:Xaut_3639"/>
<dbReference type="Proteomes" id="UP000002417">
    <property type="component" value="Chromosome"/>
</dbReference>
<name>A7ILH4_XANP2</name>
<dbReference type="OrthoDB" id="8146758at2"/>
<dbReference type="AlphaFoldDB" id="A7ILH4"/>
<evidence type="ECO:0000313" key="1">
    <source>
        <dbReference type="EMBL" id="ABS68867.1"/>
    </source>
</evidence>
<organism evidence="1 2">
    <name type="scientific">Xanthobacter autotrophicus (strain ATCC BAA-1158 / Py2)</name>
    <dbReference type="NCBI Taxonomy" id="78245"/>
    <lineage>
        <taxon>Bacteria</taxon>
        <taxon>Pseudomonadati</taxon>
        <taxon>Pseudomonadota</taxon>
        <taxon>Alphaproteobacteria</taxon>
        <taxon>Hyphomicrobiales</taxon>
        <taxon>Xanthobacteraceae</taxon>
        <taxon>Xanthobacter</taxon>
    </lineage>
</organism>
<dbReference type="Pfam" id="PF11863">
    <property type="entry name" value="DUF3383"/>
    <property type="match status" value="1"/>
</dbReference>
<dbReference type="eggNOG" id="ENOG502Z867">
    <property type="taxonomic scope" value="Bacteria"/>
</dbReference>
<sequence>MAQGLAVSDVVNVTVTLSPTAAPTRNFGAGMLIGSTDVIDVNERIRSYSSMTDVGGDFGTTDPEFIAATRHFSQSPTPAILYIGRWAQTASHGTLRGGVLNATEQLMSAWTSVTAGAFRIDIDGSTKSVSGLNFSTALNLPGVAAIIDAGLTGGSVTWDANSGRFVVKSDTTGTTSTVGYAVAPVSGTDISTQLKLTTGLAGTSVPGIAAESLVAACQAFVDKSGDWYAAEVLPTVSNDVFLAAALYIEALGKKRIIGTTINSTTVLDNTLTTDLASVCKAANLKRTFLQYSASSYAIASFFGRAATVDFTGSKTTLTMKFKTEPGVAAETLTETQAATLKSKNCNVFVNYDNSTAIIQEGVMSNGYFFDEVQGLDWLENFIQTEVWNLLYTSKTKIPQTNAGMSLIATKIENCLQQGVVNGLIAPGVWNADGFGALENGDYLETGYYVYHADISTQSQADREARKSVTFQVAVKLAGAVHFVLTLIWVNR</sequence>
<reference evidence="1 2" key="1">
    <citation type="submission" date="2007-07" db="EMBL/GenBank/DDBJ databases">
        <title>Complete sequence of chromosome of Xanthobacter autotrophicus Py2.</title>
        <authorList>
            <consortium name="US DOE Joint Genome Institute"/>
            <person name="Copeland A."/>
            <person name="Lucas S."/>
            <person name="Lapidus A."/>
            <person name="Barry K."/>
            <person name="Glavina del Rio T."/>
            <person name="Hammon N."/>
            <person name="Israni S."/>
            <person name="Dalin E."/>
            <person name="Tice H."/>
            <person name="Pitluck S."/>
            <person name="Sims D."/>
            <person name="Brettin T."/>
            <person name="Bruce D."/>
            <person name="Detter J.C."/>
            <person name="Han C."/>
            <person name="Tapia R."/>
            <person name="Brainard J."/>
            <person name="Schmutz J."/>
            <person name="Larimer F."/>
            <person name="Land M."/>
            <person name="Hauser L."/>
            <person name="Kyrpides N."/>
            <person name="Kim E."/>
            <person name="Ensigns S.A."/>
            <person name="Richardson P."/>
        </authorList>
    </citation>
    <scope>NUCLEOTIDE SEQUENCE [LARGE SCALE GENOMIC DNA]</scope>
    <source>
        <strain evidence="2">ATCC BAA-1158 / Py2</strain>
    </source>
</reference>
<dbReference type="HOGENOM" id="CLU_031174_0_0_5"/>